<evidence type="ECO:0000313" key="4">
    <source>
        <dbReference type="Proteomes" id="UP000195326"/>
    </source>
</evidence>
<dbReference type="PROSITE" id="PS50943">
    <property type="entry name" value="HTH_CROC1"/>
    <property type="match status" value="1"/>
</dbReference>
<dbReference type="SMART" id="SM00530">
    <property type="entry name" value="HTH_XRE"/>
    <property type="match status" value="1"/>
</dbReference>
<dbReference type="PANTHER" id="PTHR46797:SF1">
    <property type="entry name" value="METHYLPHOSPHONATE SYNTHASE"/>
    <property type="match status" value="1"/>
</dbReference>
<dbReference type="InterPro" id="IPR050807">
    <property type="entry name" value="TransReg_Diox_bact_type"/>
</dbReference>
<evidence type="ECO:0000256" key="1">
    <source>
        <dbReference type="ARBA" id="ARBA00023125"/>
    </source>
</evidence>
<reference evidence="4" key="1">
    <citation type="submission" date="2017-04" db="EMBL/GenBank/DDBJ databases">
        <title>Function of individual gut microbiota members based on whole genome sequencing of pure cultures obtained from chicken caecum.</title>
        <authorList>
            <person name="Medvecky M."/>
            <person name="Cejkova D."/>
            <person name="Polansky O."/>
            <person name="Karasova D."/>
            <person name="Kubasova T."/>
            <person name="Cizek A."/>
            <person name="Rychlik I."/>
        </authorList>
    </citation>
    <scope>NUCLEOTIDE SEQUENCE [LARGE SCALE GENOMIC DNA]</scope>
    <source>
        <strain evidence="4">An179</strain>
    </source>
</reference>
<dbReference type="GO" id="GO:0005829">
    <property type="term" value="C:cytosol"/>
    <property type="evidence" value="ECO:0007669"/>
    <property type="project" value="TreeGrafter"/>
</dbReference>
<evidence type="ECO:0000259" key="2">
    <source>
        <dbReference type="PROSITE" id="PS50943"/>
    </source>
</evidence>
<dbReference type="CDD" id="cd00093">
    <property type="entry name" value="HTH_XRE"/>
    <property type="match status" value="1"/>
</dbReference>
<organism evidence="3 4">
    <name type="scientific">Butyricicoccus pullicaecorum</name>
    <dbReference type="NCBI Taxonomy" id="501571"/>
    <lineage>
        <taxon>Bacteria</taxon>
        <taxon>Bacillati</taxon>
        <taxon>Bacillota</taxon>
        <taxon>Clostridia</taxon>
        <taxon>Eubacteriales</taxon>
        <taxon>Butyricicoccaceae</taxon>
        <taxon>Butyricicoccus</taxon>
    </lineage>
</organism>
<dbReference type="PANTHER" id="PTHR46797">
    <property type="entry name" value="HTH-TYPE TRANSCRIPTIONAL REGULATOR"/>
    <property type="match status" value="1"/>
</dbReference>
<dbReference type="InterPro" id="IPR001387">
    <property type="entry name" value="Cro/C1-type_HTH"/>
</dbReference>
<evidence type="ECO:0000313" key="3">
    <source>
        <dbReference type="EMBL" id="OUP55216.1"/>
    </source>
</evidence>
<protein>
    <submittedName>
        <fullName evidence="3">Transcriptional regulator</fullName>
    </submittedName>
</protein>
<accession>A0A1Y4LES6</accession>
<dbReference type="GO" id="GO:0003700">
    <property type="term" value="F:DNA-binding transcription factor activity"/>
    <property type="evidence" value="ECO:0007669"/>
    <property type="project" value="TreeGrafter"/>
</dbReference>
<name>A0A1Y4LES6_9FIRM</name>
<feature type="domain" description="HTH cro/C1-type" evidence="2">
    <location>
        <begin position="12"/>
        <end position="66"/>
    </location>
</feature>
<dbReference type="InterPro" id="IPR010982">
    <property type="entry name" value="Lambda_DNA-bd_dom_sf"/>
</dbReference>
<dbReference type="RefSeq" id="WP_071428872.1">
    <property type="nucleotide sequence ID" value="NZ_NFKL01000030.1"/>
</dbReference>
<dbReference type="Gene3D" id="1.10.260.40">
    <property type="entry name" value="lambda repressor-like DNA-binding domains"/>
    <property type="match status" value="1"/>
</dbReference>
<dbReference type="AlphaFoldDB" id="A0A1Y4LES6"/>
<dbReference type="Proteomes" id="UP000195326">
    <property type="component" value="Unassembled WGS sequence"/>
</dbReference>
<dbReference type="SUPFAM" id="SSF47413">
    <property type="entry name" value="lambda repressor-like DNA-binding domains"/>
    <property type="match status" value="1"/>
</dbReference>
<keyword evidence="1" id="KW-0238">DNA-binding</keyword>
<dbReference type="Pfam" id="PF01381">
    <property type="entry name" value="HTH_3"/>
    <property type="match status" value="1"/>
</dbReference>
<dbReference type="GO" id="GO:0003677">
    <property type="term" value="F:DNA binding"/>
    <property type="evidence" value="ECO:0007669"/>
    <property type="project" value="UniProtKB-KW"/>
</dbReference>
<gene>
    <name evidence="3" type="ORF">B5F15_15300</name>
</gene>
<proteinExistence type="predicted"/>
<dbReference type="EMBL" id="NFKL01000030">
    <property type="protein sequence ID" value="OUP55216.1"/>
    <property type="molecule type" value="Genomic_DNA"/>
</dbReference>
<sequence length="118" mass="13370">MELDYKEIGKRVKIARIRADLTQEALAEKAGLSITHMSNIENGHSKLSLPMAVALANVLSVSVDEFLCDSVIHSKEVFSHEVQMLLEDCDDYEIRILTDLLKAAKDTIRRDMKLKQQE</sequence>
<comment type="caution">
    <text evidence="3">The sequence shown here is derived from an EMBL/GenBank/DDBJ whole genome shotgun (WGS) entry which is preliminary data.</text>
</comment>